<dbReference type="Gene3D" id="3.90.700.10">
    <property type="entry name" value="Succinate dehydrogenase/fumarate reductase flavoprotein, catalytic domain"/>
    <property type="match status" value="1"/>
</dbReference>
<evidence type="ECO:0000256" key="11">
    <source>
        <dbReference type="ARBA" id="ARBA00023136"/>
    </source>
</evidence>
<dbReference type="Gene3D" id="3.50.50.60">
    <property type="entry name" value="FAD/NAD(P)-binding domain"/>
    <property type="match status" value="1"/>
</dbReference>
<organism evidence="21 22">
    <name type="scientific">Nakamurella flava</name>
    <dbReference type="NCBI Taxonomy" id="2576308"/>
    <lineage>
        <taxon>Bacteria</taxon>
        <taxon>Bacillati</taxon>
        <taxon>Actinomycetota</taxon>
        <taxon>Actinomycetes</taxon>
        <taxon>Nakamurellales</taxon>
        <taxon>Nakamurellaceae</taxon>
        <taxon>Nakamurella</taxon>
    </lineage>
</organism>
<feature type="binding site" evidence="16">
    <location>
        <begin position="12"/>
        <end position="17"/>
    </location>
    <ligand>
        <name>FAD</name>
        <dbReference type="ChEBI" id="CHEBI:57692"/>
    </ligand>
</feature>
<dbReference type="SUPFAM" id="SSF46977">
    <property type="entry name" value="Succinate dehydrogenase/fumarate reductase flavoprotein C-terminal domain"/>
    <property type="match status" value="1"/>
</dbReference>
<keyword evidence="9 18" id="KW-0249">Electron transport</keyword>
<dbReference type="GO" id="GO:0009055">
    <property type="term" value="F:electron transfer activity"/>
    <property type="evidence" value="ECO:0007669"/>
    <property type="project" value="TreeGrafter"/>
</dbReference>
<evidence type="ECO:0000256" key="9">
    <source>
        <dbReference type="ARBA" id="ARBA00022982"/>
    </source>
</evidence>
<dbReference type="PROSITE" id="PS00504">
    <property type="entry name" value="FRD_SDH_FAD_BINDING"/>
    <property type="match status" value="1"/>
</dbReference>
<feature type="binding site" evidence="16">
    <location>
        <position position="221"/>
    </location>
    <ligand>
        <name>FAD</name>
        <dbReference type="ChEBI" id="CHEBI:57692"/>
    </ligand>
</feature>
<keyword evidence="10 18" id="KW-0560">Oxidoreductase</keyword>
<dbReference type="GO" id="GO:0022900">
    <property type="term" value="P:electron transport chain"/>
    <property type="evidence" value="ECO:0007669"/>
    <property type="project" value="UniProtKB-UniRule"/>
</dbReference>
<comment type="similarity">
    <text evidence="3 18">Belongs to the FAD-dependent oxidoreductase 2 family. FRD/SDH subfamily.</text>
</comment>
<dbReference type="EC" id="1.3.5.1" evidence="4 18"/>
<dbReference type="PRINTS" id="PR00411">
    <property type="entry name" value="PNDRDTASEI"/>
</dbReference>
<feature type="active site" description="Proton acceptor" evidence="14">
    <location>
        <position position="286"/>
    </location>
</feature>
<evidence type="ECO:0000256" key="12">
    <source>
        <dbReference type="ARBA" id="ARBA00049220"/>
    </source>
</evidence>
<evidence type="ECO:0000256" key="5">
    <source>
        <dbReference type="ARBA" id="ARBA00019965"/>
    </source>
</evidence>
<dbReference type="Proteomes" id="UP000306985">
    <property type="component" value="Unassembled WGS sequence"/>
</dbReference>
<evidence type="ECO:0000313" key="22">
    <source>
        <dbReference type="Proteomes" id="UP000306985"/>
    </source>
</evidence>
<evidence type="ECO:0000256" key="10">
    <source>
        <dbReference type="ARBA" id="ARBA00023002"/>
    </source>
</evidence>
<keyword evidence="11 18" id="KW-0472">Membrane</keyword>
<keyword evidence="8 16" id="KW-0274">FAD</keyword>
<dbReference type="InterPro" id="IPR036188">
    <property type="entry name" value="FAD/NAD-bd_sf"/>
</dbReference>
<dbReference type="SUPFAM" id="SSF51905">
    <property type="entry name" value="FAD/NAD(P)-binding domain"/>
    <property type="match status" value="1"/>
</dbReference>
<dbReference type="UniPathway" id="UPA00223">
    <property type="reaction ID" value="UER01005"/>
</dbReference>
<dbReference type="InterPro" id="IPR003953">
    <property type="entry name" value="FAD-dep_OxRdtase_2_FAD-bd"/>
</dbReference>
<dbReference type="GO" id="GO:0033765">
    <property type="term" value="F:steroid dehydrogenase activity, acting on the CH-CH group of donors"/>
    <property type="evidence" value="ECO:0007669"/>
    <property type="project" value="UniProtKB-ARBA"/>
</dbReference>
<dbReference type="InterPro" id="IPR003952">
    <property type="entry name" value="FRD_SDH_FAD_BS"/>
</dbReference>
<dbReference type="GO" id="GO:0008177">
    <property type="term" value="F:succinate dehydrogenase (quinone) activity"/>
    <property type="evidence" value="ECO:0007669"/>
    <property type="project" value="UniProtKB-EC"/>
</dbReference>
<dbReference type="NCBIfam" id="TIGR01812">
    <property type="entry name" value="sdhA_frdA_Gneg"/>
    <property type="match status" value="1"/>
</dbReference>
<gene>
    <name evidence="21" type="ORF">FDO65_15045</name>
</gene>
<feature type="binding site" evidence="16">
    <location>
        <begin position="399"/>
        <end position="400"/>
    </location>
    <ligand>
        <name>FAD</name>
        <dbReference type="ChEBI" id="CHEBI:57692"/>
    </ligand>
</feature>
<reference evidence="21 22" key="1">
    <citation type="submission" date="2019-05" db="EMBL/GenBank/DDBJ databases">
        <title>Nakamurella sp. N5BH11, whole genome shotgun sequence.</title>
        <authorList>
            <person name="Tuo L."/>
        </authorList>
    </citation>
    <scope>NUCLEOTIDE SEQUENCE [LARGE SCALE GENOMIC DNA]</scope>
    <source>
        <strain evidence="21 22">N5BH11</strain>
    </source>
</reference>
<evidence type="ECO:0000256" key="16">
    <source>
        <dbReference type="PIRSR" id="PIRSR611281-3"/>
    </source>
</evidence>
<evidence type="ECO:0000256" key="7">
    <source>
        <dbReference type="ARBA" id="ARBA00022630"/>
    </source>
</evidence>
<comment type="catalytic activity">
    <reaction evidence="12 18">
        <text>a quinone + succinate = fumarate + a quinol</text>
        <dbReference type="Rhea" id="RHEA:40523"/>
        <dbReference type="ChEBI" id="CHEBI:24646"/>
        <dbReference type="ChEBI" id="CHEBI:29806"/>
        <dbReference type="ChEBI" id="CHEBI:30031"/>
        <dbReference type="ChEBI" id="CHEBI:132124"/>
        <dbReference type="EC" id="1.3.5.1"/>
    </reaction>
</comment>
<dbReference type="Pfam" id="PF00890">
    <property type="entry name" value="FAD_binding_2"/>
    <property type="match status" value="1"/>
</dbReference>
<proteinExistence type="inferred from homology"/>
<dbReference type="InterPro" id="IPR014006">
    <property type="entry name" value="Succ_Dhase_FrdA_Gneg"/>
</dbReference>
<evidence type="ECO:0000256" key="18">
    <source>
        <dbReference type="RuleBase" id="RU362051"/>
    </source>
</evidence>
<dbReference type="InterPro" id="IPR015939">
    <property type="entry name" value="Fum_Rdtase/Succ_DH_flav-like_C"/>
</dbReference>
<dbReference type="PANTHER" id="PTHR11632">
    <property type="entry name" value="SUCCINATE DEHYDROGENASE 2 FLAVOPROTEIN SUBUNIT"/>
    <property type="match status" value="1"/>
</dbReference>
<feature type="binding site" evidence="15">
    <location>
        <position position="353"/>
    </location>
    <ligand>
        <name>substrate</name>
    </ligand>
</feature>
<evidence type="ECO:0000256" key="14">
    <source>
        <dbReference type="PIRSR" id="PIRSR000171-1"/>
    </source>
</evidence>
<feature type="binding site" evidence="15">
    <location>
        <position position="242"/>
    </location>
    <ligand>
        <name>substrate</name>
    </ligand>
</feature>
<dbReference type="InterPro" id="IPR030664">
    <property type="entry name" value="SdhA/FrdA/AprA"/>
</dbReference>
<dbReference type="SUPFAM" id="SSF56425">
    <property type="entry name" value="Succinate dehydrogenase/fumarate reductase flavoprotein, catalytic domain"/>
    <property type="match status" value="1"/>
</dbReference>
<dbReference type="Gene3D" id="4.10.80.40">
    <property type="entry name" value="succinate dehydrogenase protein domain"/>
    <property type="match status" value="1"/>
</dbReference>
<dbReference type="PANTHER" id="PTHR11632:SF51">
    <property type="entry name" value="SUCCINATE DEHYDROGENASE [UBIQUINONE] FLAVOPROTEIN SUBUNIT, MITOCHONDRIAL"/>
    <property type="match status" value="1"/>
</dbReference>
<dbReference type="AlphaFoldDB" id="A0A4U6QFQ3"/>
<feature type="modified residue" description="Tele-8alpha-FAD histidine" evidence="17">
    <location>
        <position position="42"/>
    </location>
</feature>
<keyword evidence="18" id="KW-0816">Tricarboxylic acid cycle</keyword>
<comment type="subcellular location">
    <subcellularLocation>
        <location evidence="1">Membrane</location>
        <topology evidence="1">Peripheral membrane protein</topology>
    </subcellularLocation>
</comment>
<dbReference type="GO" id="GO:0050660">
    <property type="term" value="F:flavin adenine dinucleotide binding"/>
    <property type="evidence" value="ECO:0007669"/>
    <property type="project" value="UniProtKB-UniRule"/>
</dbReference>
<dbReference type="OrthoDB" id="9805351at2"/>
<keyword evidence="22" id="KW-1185">Reference proteome</keyword>
<evidence type="ECO:0000256" key="15">
    <source>
        <dbReference type="PIRSR" id="PIRSR611281-2"/>
    </source>
</evidence>
<dbReference type="Pfam" id="PF02910">
    <property type="entry name" value="Succ_DH_flav_C"/>
    <property type="match status" value="1"/>
</dbReference>
<dbReference type="GO" id="GO:0009061">
    <property type="term" value="P:anaerobic respiration"/>
    <property type="evidence" value="ECO:0007669"/>
    <property type="project" value="TreeGrafter"/>
</dbReference>
<dbReference type="RefSeq" id="WP_137450479.1">
    <property type="nucleotide sequence ID" value="NZ_SZZH01000003.1"/>
</dbReference>
<comment type="cofactor">
    <cofactor evidence="16">
        <name>FAD</name>
        <dbReference type="ChEBI" id="CHEBI:57692"/>
    </cofactor>
    <text evidence="16">Flavinylated by SdhE, about 5% flavinylation occurs in the absence of SdhE.</text>
</comment>
<evidence type="ECO:0000259" key="19">
    <source>
        <dbReference type="Pfam" id="PF00890"/>
    </source>
</evidence>
<evidence type="ECO:0000256" key="4">
    <source>
        <dbReference type="ARBA" id="ARBA00012792"/>
    </source>
</evidence>
<comment type="pathway">
    <text evidence="2 18">Carbohydrate metabolism; tricarboxylic acid cycle; fumarate from succinate (bacterial route): step 1/1.</text>
</comment>
<feature type="domain" description="Fumarate reductase/succinate dehydrogenase flavoprotein-like C-terminal" evidence="20">
    <location>
        <begin position="454"/>
        <end position="583"/>
    </location>
</feature>
<dbReference type="PIRSF" id="PIRSF000171">
    <property type="entry name" value="SDHA_APRA_LASPO"/>
    <property type="match status" value="1"/>
</dbReference>
<dbReference type="FunFam" id="1.20.58.100:FF:000001">
    <property type="entry name" value="Succinate dehydrogenase flavoprotein subunit (SdhA)"/>
    <property type="match status" value="1"/>
</dbReference>
<evidence type="ECO:0000256" key="17">
    <source>
        <dbReference type="PIRSR" id="PIRSR611281-4"/>
    </source>
</evidence>
<sequence length="583" mass="64269">MQYHRYDVVIVGAGGAGMRAAIESGQRTRTAVLTKLYPTRSHTGAAQGGMCAALANVEDDNWEWHTFDTVKGGDYLVDQDAAEIMCKEAIDAVLDLEKMGLPFNRTPEGRIDQRRFGGHTRNHGEAAVRRACYAADRTGHMILQTLYQNCVKLGIEFFNEFYVLDLMMSKTDEGEVCSGVIAFELATGEIHVFQAKSVVLATGGAGKIFKTTSNAHTLTGDGLGIVLRKGLPLEDMEFFQFHPTGLAGLGILISEAVRGEGGILRNAEGERFMERYAPTIKDLAPRDIVARSMVLEVREGRGAGPNKDYVLLDVTHLGAEVLETKLPDITEFSRTYLGVEPTTEPVPVFPTCHYVMGGIPTNINTEVLSNNTDVVPGLYAAGECACVSVHGSNRLGTNSLLDINVFGRRAGIAAAEYALTAEYPMLPEDPAQTVIDMVEGIRTSTGRERVADIRTELQNSMDVNAAVYRTEATLKQALDDVRLLKERYSRISVQDKGQRFNTDLLEAVELGFLLDLAEVLVVGALTRTESRGGHAREDYPDRDDANWMRHTMAYKQGKELTADIRLDYKPVVQTRYQPMERKY</sequence>
<accession>A0A4U6QFQ3</accession>
<keyword evidence="6 18" id="KW-0813">Transport</keyword>
<evidence type="ECO:0000313" key="21">
    <source>
        <dbReference type="EMBL" id="TKV58819.1"/>
    </source>
</evidence>
<evidence type="ECO:0000256" key="1">
    <source>
        <dbReference type="ARBA" id="ARBA00004170"/>
    </source>
</evidence>
<feature type="domain" description="FAD-dependent oxidoreductase 2 FAD-binding" evidence="19">
    <location>
        <begin position="7"/>
        <end position="400"/>
    </location>
</feature>
<evidence type="ECO:0000256" key="13">
    <source>
        <dbReference type="NCBIfam" id="TIGR01816"/>
    </source>
</evidence>
<dbReference type="GO" id="GO:0006099">
    <property type="term" value="P:tricarboxylic acid cycle"/>
    <property type="evidence" value="ECO:0007669"/>
    <property type="project" value="UniProtKB-UniRule"/>
</dbReference>
<feature type="binding site" evidence="15">
    <location>
        <position position="254"/>
    </location>
    <ligand>
        <name>substrate</name>
    </ligand>
</feature>
<evidence type="ECO:0000256" key="2">
    <source>
        <dbReference type="ARBA" id="ARBA00004894"/>
    </source>
</evidence>
<dbReference type="InterPro" id="IPR037099">
    <property type="entry name" value="Fum_R/Succ_DH_flav-like_C_sf"/>
</dbReference>
<dbReference type="GO" id="GO:0005886">
    <property type="term" value="C:plasma membrane"/>
    <property type="evidence" value="ECO:0007669"/>
    <property type="project" value="TreeGrafter"/>
</dbReference>
<evidence type="ECO:0000259" key="20">
    <source>
        <dbReference type="Pfam" id="PF02910"/>
    </source>
</evidence>
<dbReference type="Gene3D" id="1.20.58.100">
    <property type="entry name" value="Fumarate reductase/succinate dehydrogenase flavoprotein-like, C-terminal domain"/>
    <property type="match status" value="1"/>
</dbReference>
<protein>
    <recommendedName>
        <fullName evidence="5 13">Succinate dehydrogenase flavoprotein subunit</fullName>
        <ecNumber evidence="4 18">1.3.5.1</ecNumber>
    </recommendedName>
</protein>
<evidence type="ECO:0000256" key="6">
    <source>
        <dbReference type="ARBA" id="ARBA00022448"/>
    </source>
</evidence>
<feature type="binding site" evidence="16">
    <location>
        <begin position="34"/>
        <end position="49"/>
    </location>
    <ligand>
        <name>FAD</name>
        <dbReference type="ChEBI" id="CHEBI:57692"/>
    </ligand>
</feature>
<dbReference type="InterPro" id="IPR011281">
    <property type="entry name" value="Succ_DH_flav_su_fwd"/>
</dbReference>
<feature type="binding site" evidence="15">
    <location>
        <position position="394"/>
    </location>
    <ligand>
        <name>substrate</name>
    </ligand>
</feature>
<dbReference type="InterPro" id="IPR027477">
    <property type="entry name" value="Succ_DH/fumarate_Rdtase_cat_sf"/>
</dbReference>
<dbReference type="EMBL" id="SZZH01000003">
    <property type="protein sequence ID" value="TKV58819.1"/>
    <property type="molecule type" value="Genomic_DNA"/>
</dbReference>
<dbReference type="FunFam" id="3.90.700.10:FF:000001">
    <property type="entry name" value="Mitochondrial succinate dehydrogenase flavoprotein subunit"/>
    <property type="match status" value="1"/>
</dbReference>
<comment type="caution">
    <text evidence="21">The sequence shown here is derived from an EMBL/GenBank/DDBJ whole genome shotgun (WGS) entry which is preliminary data.</text>
</comment>
<feature type="binding site" evidence="16">
    <location>
        <position position="383"/>
    </location>
    <ligand>
        <name>FAD</name>
        <dbReference type="ChEBI" id="CHEBI:57692"/>
    </ligand>
</feature>
<evidence type="ECO:0000256" key="8">
    <source>
        <dbReference type="ARBA" id="ARBA00022827"/>
    </source>
</evidence>
<dbReference type="NCBIfam" id="TIGR01816">
    <property type="entry name" value="sdhA_forward"/>
    <property type="match status" value="1"/>
</dbReference>
<keyword evidence="7 16" id="KW-0285">Flavoprotein</keyword>
<evidence type="ECO:0000256" key="3">
    <source>
        <dbReference type="ARBA" id="ARBA00008040"/>
    </source>
</evidence>
<name>A0A4U6QFQ3_9ACTN</name>
<dbReference type="FunFam" id="3.50.50.60:FF:000016">
    <property type="entry name" value="Succinate dehydrogenase flavoprotein subunit"/>
    <property type="match status" value="1"/>
</dbReference>